<dbReference type="GO" id="GO:0006431">
    <property type="term" value="P:methionyl-tRNA aminoacylation"/>
    <property type="evidence" value="ECO:0007669"/>
    <property type="project" value="InterPro"/>
</dbReference>
<dbReference type="CDD" id="cd00814">
    <property type="entry name" value="MetRS_core"/>
    <property type="match status" value="1"/>
</dbReference>
<evidence type="ECO:0000256" key="3">
    <source>
        <dbReference type="ARBA" id="ARBA00018753"/>
    </source>
</evidence>
<dbReference type="Pfam" id="PF09334">
    <property type="entry name" value="tRNA-synt_1g"/>
    <property type="match status" value="1"/>
</dbReference>
<feature type="domain" description="Methionyl/Leucyl tRNA synthetase" evidence="12">
    <location>
        <begin position="136"/>
        <end position="359"/>
    </location>
</feature>
<dbReference type="GO" id="GO:0005524">
    <property type="term" value="F:ATP binding"/>
    <property type="evidence" value="ECO:0007669"/>
    <property type="project" value="UniProtKB-KW"/>
</dbReference>
<accession>A0A2M6IUW4</accession>
<dbReference type="GO" id="GO:0004825">
    <property type="term" value="F:methionine-tRNA ligase activity"/>
    <property type="evidence" value="ECO:0007669"/>
    <property type="project" value="UniProtKB-EC"/>
</dbReference>
<dbReference type="InterPro" id="IPR033911">
    <property type="entry name" value="MetRS_core"/>
</dbReference>
<dbReference type="Gene3D" id="1.10.730.10">
    <property type="entry name" value="Isoleucyl-tRNA Synthetase, Domain 1"/>
    <property type="match status" value="1"/>
</dbReference>
<evidence type="ECO:0000256" key="2">
    <source>
        <dbReference type="ARBA" id="ARBA00012838"/>
    </source>
</evidence>
<dbReference type="PRINTS" id="PR01041">
    <property type="entry name" value="TRNASYNTHMET"/>
</dbReference>
<dbReference type="InterPro" id="IPR014758">
    <property type="entry name" value="Met-tRNA_synth"/>
</dbReference>
<comment type="similarity">
    <text evidence="11">Belongs to the class-I aminoacyl-tRNA synthetase family.</text>
</comment>
<gene>
    <name evidence="13" type="ORF">COV58_01395</name>
</gene>
<dbReference type="Gene3D" id="3.40.50.620">
    <property type="entry name" value="HUPs"/>
    <property type="match status" value="1"/>
</dbReference>
<comment type="caution">
    <text evidence="13">The sequence shown here is derived from an EMBL/GenBank/DDBJ whole genome shotgun (WGS) entry which is preliminary data.</text>
</comment>
<evidence type="ECO:0000259" key="12">
    <source>
        <dbReference type="Pfam" id="PF09334"/>
    </source>
</evidence>
<dbReference type="InterPro" id="IPR009080">
    <property type="entry name" value="tRNAsynth_Ia_anticodon-bd"/>
</dbReference>
<dbReference type="EMBL" id="PCVM01000032">
    <property type="protein sequence ID" value="PIQ73640.1"/>
    <property type="molecule type" value="Genomic_DNA"/>
</dbReference>
<protein>
    <recommendedName>
        <fullName evidence="3">Methionine--tRNA ligase</fullName>
        <ecNumber evidence="2">6.1.1.10</ecNumber>
    </recommendedName>
    <alternativeName>
        <fullName evidence="9">Methionyl-tRNA synthetase</fullName>
    </alternativeName>
</protein>
<evidence type="ECO:0000256" key="4">
    <source>
        <dbReference type="ARBA" id="ARBA00022598"/>
    </source>
</evidence>
<evidence type="ECO:0000256" key="1">
    <source>
        <dbReference type="ARBA" id="ARBA00003314"/>
    </source>
</evidence>
<dbReference type="Proteomes" id="UP000231056">
    <property type="component" value="Unassembled WGS sequence"/>
</dbReference>
<evidence type="ECO:0000256" key="10">
    <source>
        <dbReference type="ARBA" id="ARBA00047364"/>
    </source>
</evidence>
<comment type="catalytic activity">
    <reaction evidence="10">
        <text>tRNA(Met) + L-methionine + ATP = L-methionyl-tRNA(Met) + AMP + diphosphate</text>
        <dbReference type="Rhea" id="RHEA:13481"/>
        <dbReference type="Rhea" id="RHEA-COMP:9667"/>
        <dbReference type="Rhea" id="RHEA-COMP:9698"/>
        <dbReference type="ChEBI" id="CHEBI:30616"/>
        <dbReference type="ChEBI" id="CHEBI:33019"/>
        <dbReference type="ChEBI" id="CHEBI:57844"/>
        <dbReference type="ChEBI" id="CHEBI:78442"/>
        <dbReference type="ChEBI" id="CHEBI:78530"/>
        <dbReference type="ChEBI" id="CHEBI:456215"/>
        <dbReference type="EC" id="6.1.1.10"/>
    </reaction>
</comment>
<evidence type="ECO:0000256" key="9">
    <source>
        <dbReference type="ARBA" id="ARBA00030904"/>
    </source>
</evidence>
<keyword evidence="4 11" id="KW-0436">Ligase</keyword>
<reference evidence="13 14" key="1">
    <citation type="submission" date="2017-09" db="EMBL/GenBank/DDBJ databases">
        <title>Depth-based differentiation of microbial function through sediment-hosted aquifers and enrichment of novel symbionts in the deep terrestrial subsurface.</title>
        <authorList>
            <person name="Probst A.J."/>
            <person name="Ladd B."/>
            <person name="Jarett J.K."/>
            <person name="Geller-Mcgrath D.E."/>
            <person name="Sieber C.M."/>
            <person name="Emerson J.B."/>
            <person name="Anantharaman K."/>
            <person name="Thomas B.C."/>
            <person name="Malmstrom R."/>
            <person name="Stieglmeier M."/>
            <person name="Klingl A."/>
            <person name="Woyke T."/>
            <person name="Ryan C.M."/>
            <person name="Banfield J.F."/>
        </authorList>
    </citation>
    <scope>NUCLEOTIDE SEQUENCE [LARGE SCALE GENOMIC DNA]</scope>
    <source>
        <strain evidence="13">CG11_big_fil_rev_8_21_14_0_20_36_8</strain>
    </source>
</reference>
<dbReference type="FunFam" id="2.170.220.10:FF:000001">
    <property type="entry name" value="methionine--tRNA ligase, mitochondrial"/>
    <property type="match status" value="1"/>
</dbReference>
<sequence>MTNKYITTTIPYVNADPHIGFALEIVQADTWARAQNLSGNSVVFNTGTDEHGAKIYEKAQTENKDTQDYVDEYAVKFGNLKPALNLSYTNFIRTTNDDHIKAAQEFWNRCAQNGDIYIDKYKVKYCVGCELAKTESELFDGKCSLHPNREVDIIEEENYFFRFSKYQTQLLKLYNDHPDFVMPAHRLEEIRNFVTAGLEDFSISRIKSKMPWGIPVPGDEKHVMYVWFDALINYISTLGWPNDQKNFEKNWPGVQVAGKDNLRQQSAMWQAMLLSANLPPSKQIFIHGFISMNGQKISKSTGNIVDPVKLVNKYGIDATRYYLLREIPALDDGDFSYDRMEQLYDADLANELGNLVSRVTTMAAKDRLEIIIKANSLDGKIVSMIERFGFNEALEQLWDDIKVINKEINDTKPWSLEAKNRKNHLESWLKKIHNLGLNLAPFLPQTSEIIMKVTSGKIERIEPLFPRLKK</sequence>
<keyword evidence="8 11" id="KW-0030">Aminoacyl-tRNA synthetase</keyword>
<evidence type="ECO:0000256" key="8">
    <source>
        <dbReference type="ARBA" id="ARBA00023146"/>
    </source>
</evidence>
<dbReference type="NCBIfam" id="TIGR00398">
    <property type="entry name" value="metG"/>
    <property type="match status" value="1"/>
</dbReference>
<evidence type="ECO:0000256" key="6">
    <source>
        <dbReference type="ARBA" id="ARBA00022840"/>
    </source>
</evidence>
<evidence type="ECO:0000313" key="13">
    <source>
        <dbReference type="EMBL" id="PIQ73640.1"/>
    </source>
</evidence>
<evidence type="ECO:0000256" key="7">
    <source>
        <dbReference type="ARBA" id="ARBA00022917"/>
    </source>
</evidence>
<dbReference type="EC" id="6.1.1.10" evidence="2"/>
<dbReference type="InterPro" id="IPR023457">
    <property type="entry name" value="Met-tRNA_synth_2"/>
</dbReference>
<dbReference type="InterPro" id="IPR014729">
    <property type="entry name" value="Rossmann-like_a/b/a_fold"/>
</dbReference>
<comment type="function">
    <text evidence="1">Is required not only for elongation of protein synthesis but also for the initiation of all mRNA translation through initiator tRNA(fMet) aminoacylation.</text>
</comment>
<evidence type="ECO:0000313" key="14">
    <source>
        <dbReference type="Proteomes" id="UP000231056"/>
    </source>
</evidence>
<keyword evidence="6 11" id="KW-0067">ATP-binding</keyword>
<dbReference type="SUPFAM" id="SSF52374">
    <property type="entry name" value="Nucleotidylyl transferase"/>
    <property type="match status" value="1"/>
</dbReference>
<name>A0A2M6IUW4_9BACT</name>
<dbReference type="PANTHER" id="PTHR43326:SF1">
    <property type="entry name" value="METHIONINE--TRNA LIGASE, MITOCHONDRIAL"/>
    <property type="match status" value="1"/>
</dbReference>
<evidence type="ECO:0000256" key="11">
    <source>
        <dbReference type="RuleBase" id="RU363039"/>
    </source>
</evidence>
<proteinExistence type="inferred from homology"/>
<evidence type="ECO:0000256" key="5">
    <source>
        <dbReference type="ARBA" id="ARBA00022741"/>
    </source>
</evidence>
<dbReference type="AlphaFoldDB" id="A0A2M6IUW4"/>
<keyword evidence="7 11" id="KW-0648">Protein biosynthesis</keyword>
<dbReference type="SUPFAM" id="SSF47323">
    <property type="entry name" value="Anticodon-binding domain of a subclass of class I aminoacyl-tRNA synthetases"/>
    <property type="match status" value="1"/>
</dbReference>
<dbReference type="Gene3D" id="2.170.220.10">
    <property type="match status" value="1"/>
</dbReference>
<organism evidence="13 14">
    <name type="scientific">Candidatus Roizmanbacteria bacterium CG11_big_fil_rev_8_21_14_0_20_36_8</name>
    <dbReference type="NCBI Taxonomy" id="1974856"/>
    <lineage>
        <taxon>Bacteria</taxon>
        <taxon>Candidatus Roizmaniibacteriota</taxon>
    </lineage>
</organism>
<dbReference type="InterPro" id="IPR015413">
    <property type="entry name" value="Methionyl/Leucyl_tRNA_Synth"/>
</dbReference>
<dbReference type="PANTHER" id="PTHR43326">
    <property type="entry name" value="METHIONYL-TRNA SYNTHETASE"/>
    <property type="match status" value="1"/>
</dbReference>
<keyword evidence="5 11" id="KW-0547">Nucleotide-binding</keyword>